<name>A0A0E9U9V1_ANGAN</name>
<dbReference type="AlphaFoldDB" id="A0A0E9U9V1"/>
<reference evidence="1" key="2">
    <citation type="journal article" date="2015" name="Fish Shellfish Immunol.">
        <title>Early steps in the European eel (Anguilla anguilla)-Vibrio vulnificus interaction in the gills: Role of the RtxA13 toxin.</title>
        <authorList>
            <person name="Callol A."/>
            <person name="Pajuelo D."/>
            <person name="Ebbesson L."/>
            <person name="Teles M."/>
            <person name="MacKenzie S."/>
            <person name="Amaro C."/>
        </authorList>
    </citation>
    <scope>NUCLEOTIDE SEQUENCE</scope>
</reference>
<evidence type="ECO:0000313" key="1">
    <source>
        <dbReference type="EMBL" id="JAH61940.1"/>
    </source>
</evidence>
<organism evidence="1">
    <name type="scientific">Anguilla anguilla</name>
    <name type="common">European freshwater eel</name>
    <name type="synonym">Muraena anguilla</name>
    <dbReference type="NCBI Taxonomy" id="7936"/>
    <lineage>
        <taxon>Eukaryota</taxon>
        <taxon>Metazoa</taxon>
        <taxon>Chordata</taxon>
        <taxon>Craniata</taxon>
        <taxon>Vertebrata</taxon>
        <taxon>Euteleostomi</taxon>
        <taxon>Actinopterygii</taxon>
        <taxon>Neopterygii</taxon>
        <taxon>Teleostei</taxon>
        <taxon>Anguilliformes</taxon>
        <taxon>Anguillidae</taxon>
        <taxon>Anguilla</taxon>
    </lineage>
</organism>
<reference evidence="1" key="1">
    <citation type="submission" date="2014-11" db="EMBL/GenBank/DDBJ databases">
        <authorList>
            <person name="Amaro Gonzalez C."/>
        </authorList>
    </citation>
    <scope>NUCLEOTIDE SEQUENCE</scope>
</reference>
<protein>
    <submittedName>
        <fullName evidence="1">Uncharacterized protein</fullName>
    </submittedName>
</protein>
<accession>A0A0E9U9V1</accession>
<dbReference type="EMBL" id="GBXM01046637">
    <property type="protein sequence ID" value="JAH61940.1"/>
    <property type="molecule type" value="Transcribed_RNA"/>
</dbReference>
<sequence>MPQLLVIHWLPSLHKLLCGTLETHVGTP</sequence>
<proteinExistence type="predicted"/>